<dbReference type="GeneID" id="85315049"/>
<accession>A0AAJ0FJA2</accession>
<reference evidence="1" key="1">
    <citation type="submission" date="2023-06" db="EMBL/GenBank/DDBJ databases">
        <title>Genome-scale phylogeny and comparative genomics of the fungal order Sordariales.</title>
        <authorList>
            <consortium name="Lawrence Berkeley National Laboratory"/>
            <person name="Hensen N."/>
            <person name="Bonometti L."/>
            <person name="Westerberg I."/>
            <person name="Brannstrom I.O."/>
            <person name="Guillou S."/>
            <person name="Cros-Aarteil S."/>
            <person name="Calhoun S."/>
            <person name="Haridas S."/>
            <person name="Kuo A."/>
            <person name="Mondo S."/>
            <person name="Pangilinan J."/>
            <person name="Riley R."/>
            <person name="Labutti K."/>
            <person name="Andreopoulos B."/>
            <person name="Lipzen A."/>
            <person name="Chen C."/>
            <person name="Yanf M."/>
            <person name="Daum C."/>
            <person name="Ng V."/>
            <person name="Clum A."/>
            <person name="Steindorff A."/>
            <person name="Ohm R."/>
            <person name="Martin F."/>
            <person name="Silar P."/>
            <person name="Natvig D."/>
            <person name="Lalanne C."/>
            <person name="Gautier V."/>
            <person name="Ament-Velasquez S.L."/>
            <person name="Kruys A."/>
            <person name="Hutchinson M.I."/>
            <person name="Powell A.J."/>
            <person name="Barry K."/>
            <person name="Miller A.N."/>
            <person name="Grigoriev I.V."/>
            <person name="Debuchy R."/>
            <person name="Gladieux P."/>
            <person name="Thoren M.H."/>
            <person name="Johannesson H."/>
        </authorList>
    </citation>
    <scope>NUCLEOTIDE SEQUENCE</scope>
    <source>
        <strain evidence="1">8032-3</strain>
    </source>
</reference>
<name>A0AAJ0FJA2_9PEZI</name>
<dbReference type="AlphaFoldDB" id="A0AAJ0FJA2"/>
<evidence type="ECO:0000313" key="2">
    <source>
        <dbReference type="Proteomes" id="UP001244011"/>
    </source>
</evidence>
<evidence type="ECO:0000313" key="1">
    <source>
        <dbReference type="EMBL" id="KAK1764189.1"/>
    </source>
</evidence>
<dbReference type="RefSeq" id="XP_060280402.1">
    <property type="nucleotide sequence ID" value="XM_060431862.1"/>
</dbReference>
<proteinExistence type="predicted"/>
<comment type="caution">
    <text evidence="1">The sequence shown here is derived from an EMBL/GenBank/DDBJ whole genome shotgun (WGS) entry which is preliminary data.</text>
</comment>
<gene>
    <name evidence="1" type="ORF">QBC33DRAFT_596127</name>
</gene>
<dbReference type="EMBL" id="MU839022">
    <property type="protein sequence ID" value="KAK1764189.1"/>
    <property type="molecule type" value="Genomic_DNA"/>
</dbReference>
<keyword evidence="2" id="KW-1185">Reference proteome</keyword>
<protein>
    <submittedName>
        <fullName evidence="1">Uncharacterized protein</fullName>
    </submittedName>
</protein>
<sequence length="247" mass="26139">MWSFLGRRNAAATGAGIEQDLPEASTTKTFPSGIKLLYSPASPADAIVDIVFIHGPRGDLEKTWSVQTPDRAGPHIIAPEEPESSSTVMARISCRRRRFSEVEELGHSCRVGFLVCPAFGGEIVGGAAAAAVHSQESIARNPVRGDGGACIFVMGTKPSGKPCPDAEVVGLTLLLLLLWLCPDLFGVARLDDNKHTVLPFSRSIEHLRPRRSSSVMAISSEPPSATAARSAYAASQTMVVDAATSVC</sequence>
<dbReference type="Proteomes" id="UP001244011">
    <property type="component" value="Unassembled WGS sequence"/>
</dbReference>
<organism evidence="1 2">
    <name type="scientific">Phialemonium atrogriseum</name>
    <dbReference type="NCBI Taxonomy" id="1093897"/>
    <lineage>
        <taxon>Eukaryota</taxon>
        <taxon>Fungi</taxon>
        <taxon>Dikarya</taxon>
        <taxon>Ascomycota</taxon>
        <taxon>Pezizomycotina</taxon>
        <taxon>Sordariomycetes</taxon>
        <taxon>Sordariomycetidae</taxon>
        <taxon>Cephalothecales</taxon>
        <taxon>Cephalothecaceae</taxon>
        <taxon>Phialemonium</taxon>
    </lineage>
</organism>